<evidence type="ECO:0000313" key="2">
    <source>
        <dbReference type="EMBL" id="PZR18390.1"/>
    </source>
</evidence>
<evidence type="ECO:0000313" key="3">
    <source>
        <dbReference type="Proteomes" id="UP000249061"/>
    </source>
</evidence>
<dbReference type="EMBL" id="QFQP01000001">
    <property type="protein sequence ID" value="PZR18390.1"/>
    <property type="molecule type" value="Genomic_DNA"/>
</dbReference>
<protein>
    <submittedName>
        <fullName evidence="2">Uncharacterized protein</fullName>
    </submittedName>
</protein>
<comment type="caution">
    <text evidence="2">The sequence shown here is derived from an EMBL/GenBank/DDBJ whole genome shotgun (WGS) entry which is preliminary data.</text>
</comment>
<proteinExistence type="predicted"/>
<dbReference type="AlphaFoldDB" id="A0A2W5TS23"/>
<dbReference type="Proteomes" id="UP000249061">
    <property type="component" value="Unassembled WGS sequence"/>
</dbReference>
<name>A0A2W5TS23_9BACT</name>
<organism evidence="2 3">
    <name type="scientific">Archangium gephyra</name>
    <dbReference type="NCBI Taxonomy" id="48"/>
    <lineage>
        <taxon>Bacteria</taxon>
        <taxon>Pseudomonadati</taxon>
        <taxon>Myxococcota</taxon>
        <taxon>Myxococcia</taxon>
        <taxon>Myxococcales</taxon>
        <taxon>Cystobacterineae</taxon>
        <taxon>Archangiaceae</taxon>
        <taxon>Archangium</taxon>
    </lineage>
</organism>
<reference evidence="2 3" key="1">
    <citation type="submission" date="2017-08" db="EMBL/GenBank/DDBJ databases">
        <title>Infants hospitalized years apart are colonized by the same room-sourced microbial strains.</title>
        <authorList>
            <person name="Brooks B."/>
            <person name="Olm M.R."/>
            <person name="Firek B.A."/>
            <person name="Baker R."/>
            <person name="Thomas B.C."/>
            <person name="Morowitz M.J."/>
            <person name="Banfield J.F."/>
        </authorList>
    </citation>
    <scope>NUCLEOTIDE SEQUENCE [LARGE SCALE GENOMIC DNA]</scope>
    <source>
        <strain evidence="2">S2_003_000_R2_14</strain>
    </source>
</reference>
<sequence length="218" mass="23360">MLFAVLAAVLTTTPPPIPPESVPPPPEYAPPPQPAPAPPVSAPQPRRAFEVKKKPVDPPLKDSRFGLLFHPVNVFALALWVEGDLHVASGFSVFANVGGGFLGQFGWDAGVRYYIGGKHLDGLFIDLRNSGFGLPQYGMWMTGPGLQFGYAIRTPIFSFSLAAGFTTWFNINIGSSGTQFLGVPPVEAPVVFFPGISRPGPELPAVAPTLRFAFGPWF</sequence>
<accession>A0A2W5TS23</accession>
<evidence type="ECO:0000256" key="1">
    <source>
        <dbReference type="SAM" id="MobiDB-lite"/>
    </source>
</evidence>
<feature type="compositionally biased region" description="Pro residues" evidence="1">
    <location>
        <begin position="13"/>
        <end position="42"/>
    </location>
</feature>
<feature type="region of interest" description="Disordered" evidence="1">
    <location>
        <begin position="12"/>
        <end position="46"/>
    </location>
</feature>
<gene>
    <name evidence="2" type="ORF">DI536_00470</name>
</gene>